<dbReference type="SFLD" id="SFLDS00029">
    <property type="entry name" value="Radical_SAM"/>
    <property type="match status" value="1"/>
</dbReference>
<evidence type="ECO:0000256" key="1">
    <source>
        <dbReference type="ARBA" id="ARBA00001966"/>
    </source>
</evidence>
<dbReference type="Proteomes" id="UP001551011">
    <property type="component" value="Unassembled WGS sequence"/>
</dbReference>
<feature type="domain" description="Radical SAM core" evidence="7">
    <location>
        <begin position="5"/>
        <end position="224"/>
    </location>
</feature>
<reference evidence="8 9" key="1">
    <citation type="submission" date="2024-06" db="EMBL/GenBank/DDBJ databases">
        <title>The Natural Products Discovery Center: Release of the First 8490 Sequenced Strains for Exploring Actinobacteria Biosynthetic Diversity.</title>
        <authorList>
            <person name="Kalkreuter E."/>
            <person name="Kautsar S.A."/>
            <person name="Yang D."/>
            <person name="Bader C.D."/>
            <person name="Teijaro C.N."/>
            <person name="Fluegel L."/>
            <person name="Davis C.M."/>
            <person name="Simpson J.R."/>
            <person name="Lauterbach L."/>
            <person name="Steele A.D."/>
            <person name="Gui C."/>
            <person name="Meng S."/>
            <person name="Li G."/>
            <person name="Viehrig K."/>
            <person name="Ye F."/>
            <person name="Su P."/>
            <person name="Kiefer A.F."/>
            <person name="Nichols A."/>
            <person name="Cepeda A.J."/>
            <person name="Yan W."/>
            <person name="Fan B."/>
            <person name="Jiang Y."/>
            <person name="Adhikari A."/>
            <person name="Zheng C.-J."/>
            <person name="Schuster L."/>
            <person name="Cowan T.M."/>
            <person name="Smanski M.J."/>
            <person name="Chevrette M.G."/>
            <person name="De Carvalho L.P.S."/>
            <person name="Shen B."/>
        </authorList>
    </citation>
    <scope>NUCLEOTIDE SEQUENCE [LARGE SCALE GENOMIC DNA]</scope>
    <source>
        <strain evidence="8 9">NPDC020594</strain>
    </source>
</reference>
<dbReference type="EMBL" id="JBFAEG010000034">
    <property type="protein sequence ID" value="MEU5712320.1"/>
    <property type="molecule type" value="Genomic_DNA"/>
</dbReference>
<dbReference type="Pfam" id="PF13186">
    <property type="entry name" value="SPASM"/>
    <property type="match status" value="1"/>
</dbReference>
<proteinExistence type="predicted"/>
<dbReference type="InterPro" id="IPR023885">
    <property type="entry name" value="4Fe4S-binding_SPASM_dom"/>
</dbReference>
<dbReference type="SFLD" id="SFLDG01067">
    <property type="entry name" value="SPASM/twitch_domain_containing"/>
    <property type="match status" value="1"/>
</dbReference>
<keyword evidence="2" id="KW-0004">4Fe-4S</keyword>
<dbReference type="InterPro" id="IPR013785">
    <property type="entry name" value="Aldolase_TIM"/>
</dbReference>
<dbReference type="InterPro" id="IPR017200">
    <property type="entry name" value="PqqE-like"/>
</dbReference>
<name>A0ABV3AKK0_9ACTN</name>
<dbReference type="Pfam" id="PF04055">
    <property type="entry name" value="Radical_SAM"/>
    <property type="match status" value="1"/>
</dbReference>
<keyword evidence="4" id="KW-0479">Metal-binding</keyword>
<evidence type="ECO:0000256" key="5">
    <source>
        <dbReference type="ARBA" id="ARBA00023004"/>
    </source>
</evidence>
<dbReference type="PANTHER" id="PTHR11228:SF7">
    <property type="entry name" value="PQQA PEPTIDE CYCLASE"/>
    <property type="match status" value="1"/>
</dbReference>
<dbReference type="RefSeq" id="WP_030656330.1">
    <property type="nucleotide sequence ID" value="NZ_JBFAEG010000034.1"/>
</dbReference>
<dbReference type="Gene3D" id="3.20.20.70">
    <property type="entry name" value="Aldolase class I"/>
    <property type="match status" value="1"/>
</dbReference>
<keyword evidence="3" id="KW-0949">S-adenosyl-L-methionine</keyword>
<gene>
    <name evidence="8" type="ORF">AB0H04_36680</name>
</gene>
<dbReference type="PANTHER" id="PTHR11228">
    <property type="entry name" value="RADICAL SAM DOMAIN PROTEIN"/>
    <property type="match status" value="1"/>
</dbReference>
<dbReference type="SMART" id="SM00729">
    <property type="entry name" value="Elp3"/>
    <property type="match status" value="1"/>
</dbReference>
<dbReference type="InterPro" id="IPR058240">
    <property type="entry name" value="rSAM_sf"/>
</dbReference>
<protein>
    <submittedName>
        <fullName evidence="8">Radical SAM protein</fullName>
    </submittedName>
</protein>
<dbReference type="InterPro" id="IPR050377">
    <property type="entry name" value="Radical_SAM_PqqE_MftC-like"/>
</dbReference>
<dbReference type="PROSITE" id="PS51918">
    <property type="entry name" value="RADICAL_SAM"/>
    <property type="match status" value="1"/>
</dbReference>
<evidence type="ECO:0000313" key="9">
    <source>
        <dbReference type="Proteomes" id="UP001551011"/>
    </source>
</evidence>
<organism evidence="8 9">
    <name type="scientific">Streptomyces flaveolus</name>
    <dbReference type="NCBI Taxonomy" id="67297"/>
    <lineage>
        <taxon>Bacteria</taxon>
        <taxon>Bacillati</taxon>
        <taxon>Actinomycetota</taxon>
        <taxon>Actinomycetes</taxon>
        <taxon>Kitasatosporales</taxon>
        <taxon>Streptomycetaceae</taxon>
        <taxon>Streptomyces</taxon>
    </lineage>
</organism>
<dbReference type="PIRSF" id="PIRSF037420">
    <property type="entry name" value="PQQ_syn_pqqE"/>
    <property type="match status" value="1"/>
</dbReference>
<sequence length="346" mass="38227">MELVLHQPLKSWLQVTQSCNLECRQCYGDCDARPRGDELSRAEFAALIREMADSGLIEVFVEGGEPLNRPDTLDVLAELTPHVMTRLRTNATLLTPEVARRLKEIGVGEVYVDVMGATAATHDWHVRVPGSFDRTIEGLRNAQAAGLPVSLLVIMTRRNVAELQQVLDMAAELRVPRVGVLRLYPLGRARTHWKDLALRLPDQMAALDALRVPESVHLMTSWHPKDGNCCWQNAGVDATGRSVGCAYLRDYADYGNVREVSFLDTWNDPVYVRNRAGHVDGGCDGCEETQGSSGGCRSTAYAFTGRWDAPDPFCTETNGGTDVSQLPDDLDERRVRPAVPATSRLL</sequence>
<comment type="caution">
    <text evidence="8">The sequence shown here is derived from an EMBL/GenBank/DDBJ whole genome shotgun (WGS) entry which is preliminary data.</text>
</comment>
<evidence type="ECO:0000256" key="3">
    <source>
        <dbReference type="ARBA" id="ARBA00022691"/>
    </source>
</evidence>
<comment type="cofactor">
    <cofactor evidence="1">
        <name>[4Fe-4S] cluster</name>
        <dbReference type="ChEBI" id="CHEBI:49883"/>
    </cofactor>
</comment>
<evidence type="ECO:0000259" key="7">
    <source>
        <dbReference type="PROSITE" id="PS51918"/>
    </source>
</evidence>
<evidence type="ECO:0000256" key="4">
    <source>
        <dbReference type="ARBA" id="ARBA00022723"/>
    </source>
</evidence>
<accession>A0ABV3AKK0</accession>
<dbReference type="CDD" id="cd01335">
    <property type="entry name" value="Radical_SAM"/>
    <property type="match status" value="1"/>
</dbReference>
<dbReference type="SUPFAM" id="SSF102114">
    <property type="entry name" value="Radical SAM enzymes"/>
    <property type="match status" value="1"/>
</dbReference>
<keyword evidence="9" id="KW-1185">Reference proteome</keyword>
<evidence type="ECO:0000256" key="6">
    <source>
        <dbReference type="ARBA" id="ARBA00023014"/>
    </source>
</evidence>
<dbReference type="SFLD" id="SFLDG01386">
    <property type="entry name" value="main_SPASM_domain-containing"/>
    <property type="match status" value="1"/>
</dbReference>
<evidence type="ECO:0000256" key="2">
    <source>
        <dbReference type="ARBA" id="ARBA00022485"/>
    </source>
</evidence>
<dbReference type="InterPro" id="IPR006638">
    <property type="entry name" value="Elp3/MiaA/NifB-like_rSAM"/>
</dbReference>
<evidence type="ECO:0000313" key="8">
    <source>
        <dbReference type="EMBL" id="MEU5712320.1"/>
    </source>
</evidence>
<keyword evidence="5" id="KW-0408">Iron</keyword>
<dbReference type="InterPro" id="IPR007197">
    <property type="entry name" value="rSAM"/>
</dbReference>
<keyword evidence="6" id="KW-0411">Iron-sulfur</keyword>